<protein>
    <submittedName>
        <fullName evidence="1">Uncharacterized protein</fullName>
    </submittedName>
</protein>
<organism evidence="1 2">
    <name type="scientific">Micromonospora zingiberis</name>
    <dbReference type="NCBI Taxonomy" id="2053011"/>
    <lineage>
        <taxon>Bacteria</taxon>
        <taxon>Bacillati</taxon>
        <taxon>Actinomycetota</taxon>
        <taxon>Actinomycetes</taxon>
        <taxon>Micromonosporales</taxon>
        <taxon>Micromonosporaceae</taxon>
        <taxon>Micromonospora</taxon>
    </lineage>
</organism>
<keyword evidence="2" id="KW-1185">Reference proteome</keyword>
<comment type="caution">
    <text evidence="1">The sequence shown here is derived from an EMBL/GenBank/DDBJ whole genome shotgun (WGS) entry which is preliminary data.</text>
</comment>
<proteinExistence type="predicted"/>
<evidence type="ECO:0000313" key="2">
    <source>
        <dbReference type="Proteomes" id="UP000292274"/>
    </source>
</evidence>
<evidence type="ECO:0000313" key="1">
    <source>
        <dbReference type="EMBL" id="TCB97263.1"/>
    </source>
</evidence>
<accession>A0A4R0GLJ1</accession>
<dbReference type="AlphaFoldDB" id="A0A4R0GLJ1"/>
<dbReference type="RefSeq" id="WP_131303931.1">
    <property type="nucleotide sequence ID" value="NZ_SJJR01000007.1"/>
</dbReference>
<name>A0A4R0GLJ1_9ACTN</name>
<reference evidence="1 2" key="1">
    <citation type="submission" date="2019-02" db="EMBL/GenBank/DDBJ databases">
        <title>Jishengella sp. nov., isolated from a root of Zingiber montanum.</title>
        <authorList>
            <person name="Kuncharoen N."/>
            <person name="Kudo T."/>
            <person name="Masahiro Y."/>
            <person name="Ohkuma M."/>
            <person name="Tanasupawat S."/>
        </authorList>
    </citation>
    <scope>NUCLEOTIDE SEQUENCE [LARGE SCALE GENOMIC DNA]</scope>
    <source>
        <strain evidence="1 2">PLAI 1-1</strain>
    </source>
</reference>
<gene>
    <name evidence="1" type="ORF">E0H26_13430</name>
</gene>
<dbReference type="OrthoDB" id="3373619at2"/>
<dbReference type="EMBL" id="SJJR01000007">
    <property type="protein sequence ID" value="TCB97263.1"/>
    <property type="molecule type" value="Genomic_DNA"/>
</dbReference>
<dbReference type="Proteomes" id="UP000292274">
    <property type="component" value="Unassembled WGS sequence"/>
</dbReference>
<sequence length="154" mass="16350">MAQPGAAADQPGSIVEDFSYPGAAEVLERRGITLHKGDGRIMLVGCGSDPNRPPADLILVQTNDLTLPGGPNFCFKATGTSGYLSMEIPKVYFIRGDNSRTTSATLEVLPADEQSEPAEIKTEKIDPGEWQPVGVGASEGEAILLELRYPYAAS</sequence>